<dbReference type="SUPFAM" id="SSF54534">
    <property type="entry name" value="FKBP-like"/>
    <property type="match status" value="1"/>
</dbReference>
<evidence type="ECO:0000256" key="6">
    <source>
        <dbReference type="ARBA" id="ARBA00023110"/>
    </source>
</evidence>
<protein>
    <recommendedName>
        <fullName evidence="4 11">Trigger factor</fullName>
        <shortName evidence="11">TF</shortName>
        <ecNumber evidence="3 11">5.2.1.8</ecNumber>
    </recommendedName>
    <alternativeName>
        <fullName evidence="10 11">PPIase</fullName>
    </alternativeName>
</protein>
<evidence type="ECO:0000259" key="14">
    <source>
        <dbReference type="Pfam" id="PF05697"/>
    </source>
</evidence>
<dbReference type="GO" id="GO:0003755">
    <property type="term" value="F:peptidyl-prolyl cis-trans isomerase activity"/>
    <property type="evidence" value="ECO:0007669"/>
    <property type="project" value="UniProtKB-UniRule"/>
</dbReference>
<dbReference type="GO" id="GO:0043022">
    <property type="term" value="F:ribosome binding"/>
    <property type="evidence" value="ECO:0007669"/>
    <property type="project" value="TreeGrafter"/>
</dbReference>
<dbReference type="SUPFAM" id="SSF102735">
    <property type="entry name" value="Trigger factor ribosome-binding domain"/>
    <property type="match status" value="1"/>
</dbReference>
<dbReference type="EC" id="5.2.1.8" evidence="3 11"/>
<dbReference type="GO" id="GO:0051083">
    <property type="term" value="P:'de novo' cotranslational protein folding"/>
    <property type="evidence" value="ECO:0007669"/>
    <property type="project" value="TreeGrafter"/>
</dbReference>
<dbReference type="RefSeq" id="WP_097653084.1">
    <property type="nucleotide sequence ID" value="NZ_LYXE01000090.1"/>
</dbReference>
<comment type="subcellular location">
    <subcellularLocation>
        <location evidence="11">Cytoplasm</location>
    </subcellularLocation>
    <text evidence="11">About half TF is bound to the ribosome near the polypeptide exit tunnel while the other half is free in the cytoplasm.</text>
</comment>
<organism evidence="16 17">
    <name type="scientific">Candidatus Chloroploca asiatica</name>
    <dbReference type="NCBI Taxonomy" id="1506545"/>
    <lineage>
        <taxon>Bacteria</taxon>
        <taxon>Bacillati</taxon>
        <taxon>Chloroflexota</taxon>
        <taxon>Chloroflexia</taxon>
        <taxon>Chloroflexales</taxon>
        <taxon>Chloroflexineae</taxon>
        <taxon>Oscillochloridaceae</taxon>
        <taxon>Candidatus Chloroploca</taxon>
    </lineage>
</organism>
<dbReference type="EMBL" id="LYXE01000090">
    <property type="protein sequence ID" value="PDV98695.1"/>
    <property type="molecule type" value="Genomic_DNA"/>
</dbReference>
<dbReference type="InterPro" id="IPR001179">
    <property type="entry name" value="PPIase_FKBP_dom"/>
</dbReference>
<feature type="compositionally biased region" description="Basic and acidic residues" evidence="12">
    <location>
        <begin position="469"/>
        <end position="481"/>
    </location>
</feature>
<dbReference type="Pfam" id="PF05698">
    <property type="entry name" value="Trigger_C"/>
    <property type="match status" value="1"/>
</dbReference>
<comment type="catalytic activity">
    <reaction evidence="1 11">
        <text>[protein]-peptidylproline (omega=180) = [protein]-peptidylproline (omega=0)</text>
        <dbReference type="Rhea" id="RHEA:16237"/>
        <dbReference type="Rhea" id="RHEA-COMP:10747"/>
        <dbReference type="Rhea" id="RHEA-COMP:10748"/>
        <dbReference type="ChEBI" id="CHEBI:83833"/>
        <dbReference type="ChEBI" id="CHEBI:83834"/>
        <dbReference type="EC" id="5.2.1.8"/>
    </reaction>
</comment>
<evidence type="ECO:0000256" key="5">
    <source>
        <dbReference type="ARBA" id="ARBA00022618"/>
    </source>
</evidence>
<dbReference type="InterPro" id="IPR005215">
    <property type="entry name" value="Trig_fac"/>
</dbReference>
<feature type="region of interest" description="Disordered" evidence="12">
    <location>
        <begin position="434"/>
        <end position="481"/>
    </location>
</feature>
<dbReference type="AlphaFoldDB" id="A0A2H3KL49"/>
<evidence type="ECO:0000259" key="15">
    <source>
        <dbReference type="Pfam" id="PF05698"/>
    </source>
</evidence>
<dbReference type="Gene3D" id="3.30.70.1050">
    <property type="entry name" value="Trigger factor ribosome-binding domain"/>
    <property type="match status" value="1"/>
</dbReference>
<feature type="compositionally biased region" description="Acidic residues" evidence="12">
    <location>
        <begin position="448"/>
        <end position="458"/>
    </location>
</feature>
<dbReference type="GO" id="GO:0043335">
    <property type="term" value="P:protein unfolding"/>
    <property type="evidence" value="ECO:0007669"/>
    <property type="project" value="TreeGrafter"/>
</dbReference>
<comment type="caution">
    <text evidence="16">The sequence shown here is derived from an EMBL/GenBank/DDBJ whole genome shotgun (WGS) entry which is preliminary data.</text>
</comment>
<evidence type="ECO:0000256" key="1">
    <source>
        <dbReference type="ARBA" id="ARBA00000971"/>
    </source>
</evidence>
<keyword evidence="17" id="KW-1185">Reference proteome</keyword>
<reference evidence="16 17" key="1">
    <citation type="submission" date="2016-05" db="EMBL/GenBank/DDBJ databases">
        <authorList>
            <person name="Lavstsen T."/>
            <person name="Jespersen J.S."/>
        </authorList>
    </citation>
    <scope>NUCLEOTIDE SEQUENCE [LARGE SCALE GENOMIC DNA]</scope>
    <source>
        <strain evidence="16 17">B7-9</strain>
    </source>
</reference>
<evidence type="ECO:0000256" key="12">
    <source>
        <dbReference type="SAM" id="MobiDB-lite"/>
    </source>
</evidence>
<keyword evidence="11" id="KW-0963">Cytoplasm</keyword>
<evidence type="ECO:0000256" key="10">
    <source>
        <dbReference type="ARBA" id="ARBA00029986"/>
    </source>
</evidence>
<dbReference type="InterPro" id="IPR046357">
    <property type="entry name" value="PPIase_dom_sf"/>
</dbReference>
<dbReference type="GO" id="GO:0015031">
    <property type="term" value="P:protein transport"/>
    <property type="evidence" value="ECO:0007669"/>
    <property type="project" value="UniProtKB-UniRule"/>
</dbReference>
<accession>A0A2H3KL49</accession>
<dbReference type="SUPFAM" id="SSF109998">
    <property type="entry name" value="Triger factor/SurA peptide-binding domain-like"/>
    <property type="match status" value="1"/>
</dbReference>
<dbReference type="PANTHER" id="PTHR30560:SF3">
    <property type="entry name" value="TRIGGER FACTOR-LIKE PROTEIN TIG, CHLOROPLASTIC"/>
    <property type="match status" value="1"/>
</dbReference>
<evidence type="ECO:0000259" key="13">
    <source>
        <dbReference type="Pfam" id="PF00254"/>
    </source>
</evidence>
<evidence type="ECO:0000256" key="2">
    <source>
        <dbReference type="ARBA" id="ARBA00005464"/>
    </source>
</evidence>
<keyword evidence="5 11" id="KW-0132">Cell division</keyword>
<comment type="function">
    <text evidence="11">Involved in protein export. Acts as a chaperone by maintaining the newly synthesized protein in an open conformation. Functions as a peptidyl-prolyl cis-trans isomerase.</text>
</comment>
<dbReference type="PIRSF" id="PIRSF003095">
    <property type="entry name" value="Trigger_factor"/>
    <property type="match status" value="1"/>
</dbReference>
<evidence type="ECO:0000256" key="8">
    <source>
        <dbReference type="ARBA" id="ARBA00023235"/>
    </source>
</evidence>
<proteinExistence type="inferred from homology"/>
<feature type="domain" description="Trigger factor C-terminal" evidence="15">
    <location>
        <begin position="265"/>
        <end position="424"/>
    </location>
</feature>
<dbReference type="Proteomes" id="UP000220922">
    <property type="component" value="Unassembled WGS sequence"/>
</dbReference>
<keyword evidence="7 11" id="KW-0143">Chaperone</keyword>
<keyword evidence="8 11" id="KW-0413">Isomerase</keyword>
<keyword evidence="6 11" id="KW-0697">Rotamase</keyword>
<dbReference type="Gene3D" id="1.10.3120.10">
    <property type="entry name" value="Trigger factor, C-terminal domain"/>
    <property type="match status" value="1"/>
</dbReference>
<dbReference type="PANTHER" id="PTHR30560">
    <property type="entry name" value="TRIGGER FACTOR CHAPERONE AND PEPTIDYL-PROLYL CIS/TRANS ISOMERASE"/>
    <property type="match status" value="1"/>
</dbReference>
<dbReference type="Pfam" id="PF00254">
    <property type="entry name" value="FKBP_C"/>
    <property type="match status" value="1"/>
</dbReference>
<dbReference type="GO" id="GO:0051301">
    <property type="term" value="P:cell division"/>
    <property type="evidence" value="ECO:0007669"/>
    <property type="project" value="UniProtKB-KW"/>
</dbReference>
<dbReference type="Gene3D" id="3.10.50.40">
    <property type="match status" value="1"/>
</dbReference>
<gene>
    <name evidence="11" type="primary">tig</name>
    <name evidence="16" type="ORF">A9Q02_01770</name>
</gene>
<comment type="similarity">
    <text evidence="2 11">Belongs to the FKBP-type PPIase family. Tig subfamily.</text>
</comment>
<evidence type="ECO:0000256" key="3">
    <source>
        <dbReference type="ARBA" id="ARBA00013194"/>
    </source>
</evidence>
<evidence type="ECO:0000256" key="4">
    <source>
        <dbReference type="ARBA" id="ARBA00016902"/>
    </source>
</evidence>
<dbReference type="Pfam" id="PF05697">
    <property type="entry name" value="Trigger_N"/>
    <property type="match status" value="1"/>
</dbReference>
<evidence type="ECO:0000256" key="11">
    <source>
        <dbReference type="HAMAP-Rule" id="MF_00303"/>
    </source>
</evidence>
<feature type="domain" description="Trigger factor ribosome-binding bacterial" evidence="14">
    <location>
        <begin position="1"/>
        <end position="142"/>
    </location>
</feature>
<evidence type="ECO:0000256" key="9">
    <source>
        <dbReference type="ARBA" id="ARBA00023306"/>
    </source>
</evidence>
<comment type="domain">
    <text evidence="11">Consists of 3 domains; the N-terminus binds the ribosome, the middle domain has PPIase activity, while the C-terminus has intrinsic chaperone activity on its own.</text>
</comment>
<evidence type="ECO:0000256" key="7">
    <source>
        <dbReference type="ARBA" id="ARBA00023186"/>
    </source>
</evidence>
<dbReference type="InterPro" id="IPR008881">
    <property type="entry name" value="Trigger_fac_ribosome-bd_bac"/>
</dbReference>
<dbReference type="GO" id="GO:0005737">
    <property type="term" value="C:cytoplasm"/>
    <property type="evidence" value="ECO:0007669"/>
    <property type="project" value="UniProtKB-SubCell"/>
</dbReference>
<sequence>MKVTTEKLPKSRMSLQIELDAARFEHGLDQAARRFSQKYQIHGFRRGKAPRFIIERTFGREALIQDAQNDLISKAFQDAIIQEELEPIGPAELDVITSVDPFVFTITVPLPPTVKVGDYQAIQVPFEPDEITDEQLEGMMDAMRDRHVVLKELDEPRPTQEGDSLKVHLETFVDGETLDEREEGEERGEHTLDLVKGRLLDELYNALIGVNVGDTVDVVSQMAEDHEDERVRGKEVTFKVEVLSMQQRVLPLWEELPQLQEFEGTLEELRAKTRSDLETTARHVAERKVLDTFIDHVLEITEFDIPDVMIENMADDMLKDQGREFARYGITLEQMLQFRGETREQAIAALLPEAEKRTRVTLALAEVVEREELNVSEEEIEAEIIRAVADYSEEQRAQVMHAFQGEMRGMIFNALIDRKLRERVLKLAAGIEPSVEEEPVDAAGSDVEALEGEAEDAEAPSVSETAPVTRDEPVTSEERTL</sequence>
<dbReference type="OrthoDB" id="9767721at2"/>
<evidence type="ECO:0000313" key="17">
    <source>
        <dbReference type="Proteomes" id="UP000220922"/>
    </source>
</evidence>
<dbReference type="InterPro" id="IPR008880">
    <property type="entry name" value="Trigger_fac_C"/>
</dbReference>
<dbReference type="NCBIfam" id="TIGR00115">
    <property type="entry name" value="tig"/>
    <property type="match status" value="1"/>
</dbReference>
<dbReference type="HAMAP" id="MF_00303">
    <property type="entry name" value="Trigger_factor_Tig"/>
    <property type="match status" value="1"/>
</dbReference>
<keyword evidence="9 11" id="KW-0131">Cell cycle</keyword>
<evidence type="ECO:0000313" key="16">
    <source>
        <dbReference type="EMBL" id="PDV98695.1"/>
    </source>
</evidence>
<feature type="domain" description="PPIase FKBP-type" evidence="13">
    <location>
        <begin position="157"/>
        <end position="243"/>
    </location>
</feature>
<dbReference type="InterPro" id="IPR037041">
    <property type="entry name" value="Trigger_fac_C_sf"/>
</dbReference>
<dbReference type="InterPro" id="IPR027304">
    <property type="entry name" value="Trigger_fact/SurA_dom_sf"/>
</dbReference>
<dbReference type="GO" id="GO:0044183">
    <property type="term" value="F:protein folding chaperone"/>
    <property type="evidence" value="ECO:0007669"/>
    <property type="project" value="TreeGrafter"/>
</dbReference>
<dbReference type="InterPro" id="IPR036611">
    <property type="entry name" value="Trigger_fac_ribosome-bd_sf"/>
</dbReference>
<name>A0A2H3KL49_9CHLR</name>